<keyword evidence="6" id="KW-1185">Reference proteome</keyword>
<evidence type="ECO:0000313" key="6">
    <source>
        <dbReference type="Proteomes" id="UP001501218"/>
    </source>
</evidence>
<dbReference type="EMBL" id="BAAARA010000010">
    <property type="protein sequence ID" value="GAA2354370.1"/>
    <property type="molecule type" value="Genomic_DNA"/>
</dbReference>
<dbReference type="Proteomes" id="UP001501218">
    <property type="component" value="Unassembled WGS sequence"/>
</dbReference>
<comment type="caution">
    <text evidence="5">The sequence shown here is derived from an EMBL/GenBank/DDBJ whole genome shotgun (WGS) entry which is preliminary data.</text>
</comment>
<organism evidence="5 6">
    <name type="scientific">Saccharopolyspora halophila</name>
    <dbReference type="NCBI Taxonomy" id="405551"/>
    <lineage>
        <taxon>Bacteria</taxon>
        <taxon>Bacillati</taxon>
        <taxon>Actinomycetota</taxon>
        <taxon>Actinomycetes</taxon>
        <taxon>Pseudonocardiales</taxon>
        <taxon>Pseudonocardiaceae</taxon>
        <taxon>Saccharopolyspora</taxon>
    </lineage>
</organism>
<accession>A0ABN3GKW7</accession>
<protein>
    <submittedName>
        <fullName evidence="5">Helix-turn-helix domain-containing protein</fullName>
    </submittedName>
</protein>
<dbReference type="Pfam" id="PF12833">
    <property type="entry name" value="HTH_18"/>
    <property type="match status" value="1"/>
</dbReference>
<dbReference type="InterPro" id="IPR018060">
    <property type="entry name" value="HTH_AraC"/>
</dbReference>
<evidence type="ECO:0000313" key="5">
    <source>
        <dbReference type="EMBL" id="GAA2354370.1"/>
    </source>
</evidence>
<keyword evidence="2" id="KW-0238">DNA-binding</keyword>
<evidence type="ECO:0000256" key="1">
    <source>
        <dbReference type="ARBA" id="ARBA00023015"/>
    </source>
</evidence>
<name>A0ABN3GKW7_9PSEU</name>
<dbReference type="Gene3D" id="1.10.10.60">
    <property type="entry name" value="Homeodomain-like"/>
    <property type="match status" value="1"/>
</dbReference>
<feature type="domain" description="HTH araC/xylS-type" evidence="4">
    <location>
        <begin position="174"/>
        <end position="276"/>
    </location>
</feature>
<evidence type="ECO:0000256" key="2">
    <source>
        <dbReference type="ARBA" id="ARBA00023125"/>
    </source>
</evidence>
<keyword evidence="3" id="KW-0804">Transcription</keyword>
<evidence type="ECO:0000259" key="4">
    <source>
        <dbReference type="PROSITE" id="PS01124"/>
    </source>
</evidence>
<dbReference type="SMART" id="SM00342">
    <property type="entry name" value="HTH_ARAC"/>
    <property type="match status" value="1"/>
</dbReference>
<gene>
    <name evidence="5" type="ORF">GCM10009854_35550</name>
</gene>
<proteinExistence type="predicted"/>
<dbReference type="InterPro" id="IPR050204">
    <property type="entry name" value="AraC_XylS_family_regulators"/>
</dbReference>
<reference evidence="5 6" key="1">
    <citation type="journal article" date="2019" name="Int. J. Syst. Evol. Microbiol.">
        <title>The Global Catalogue of Microorganisms (GCM) 10K type strain sequencing project: providing services to taxonomists for standard genome sequencing and annotation.</title>
        <authorList>
            <consortium name="The Broad Institute Genomics Platform"/>
            <consortium name="The Broad Institute Genome Sequencing Center for Infectious Disease"/>
            <person name="Wu L."/>
            <person name="Ma J."/>
        </authorList>
    </citation>
    <scope>NUCLEOTIDE SEQUENCE [LARGE SCALE GENOMIC DNA]</scope>
    <source>
        <strain evidence="5 6">JCM 16221</strain>
    </source>
</reference>
<dbReference type="PANTHER" id="PTHR46796:SF15">
    <property type="entry name" value="BLL1074 PROTEIN"/>
    <property type="match status" value="1"/>
</dbReference>
<evidence type="ECO:0000256" key="3">
    <source>
        <dbReference type="ARBA" id="ARBA00023163"/>
    </source>
</evidence>
<dbReference type="PROSITE" id="PS01124">
    <property type="entry name" value="HTH_ARAC_FAMILY_2"/>
    <property type="match status" value="1"/>
</dbReference>
<keyword evidence="1" id="KW-0805">Transcription regulation</keyword>
<dbReference type="PANTHER" id="PTHR46796">
    <property type="entry name" value="HTH-TYPE TRANSCRIPTIONAL ACTIVATOR RHAS-RELATED"/>
    <property type="match status" value="1"/>
</dbReference>
<sequence>MGDVVEPDVADWRFVEGGRLLPEVVVSAVGYTSRLDHPVLHRGLPSPALTLVLTFDEPVISGFTPEEAFGRDAHTTHLVLGGLHTRPVFIAQPQLQSGIQLAVRPLALRRLFGVPAGELSERAVDARDVLGAGVERLWERLGESAGWAERFEVLAGFLRDGMTEVRREPRPEVTEAWKWIARHRGTGSMAALAEHVHLGERQLSAVFKAEFGLSPKAASRLMRFEHARQRIALAVREGDRPDLSRTAQACGYYDHSHLVRDFQQYAGESPRRWIGAELRNIQAGAGQRAEDFQA</sequence>